<feature type="compositionally biased region" description="Polar residues" evidence="1">
    <location>
        <begin position="7"/>
        <end position="16"/>
    </location>
</feature>
<name>A0ABT6T0Y4_9ACTN</name>
<keyword evidence="3" id="KW-1185">Reference proteome</keyword>
<dbReference type="RefSeq" id="WP_282536635.1">
    <property type="nucleotide sequence ID" value="NZ_JASCIS010000019.1"/>
</dbReference>
<sequence length="148" mass="16321">MARHGDNSPNPRNPQGPSDDERGAWDEALEPEQQRALNASLRQVRDLPGVSPELKDMANKLLSGRVSLRDIVDDPSGSRAFGGGEFAKLRGQWESASDEERDRLRNDVTPDDGAGRDSRGDGEQPRRSQEQEQPKKGQGRHSGGFSLY</sequence>
<proteinExistence type="predicted"/>
<protein>
    <submittedName>
        <fullName evidence="2">Uncharacterized protein</fullName>
    </submittedName>
</protein>
<reference evidence="2 3" key="1">
    <citation type="submission" date="2023-05" db="EMBL/GenBank/DDBJ databases">
        <title>Draft genome sequence of Streptomyces sp. B-S-A12 isolated from a cave soil in Thailand.</title>
        <authorList>
            <person name="Chamroensaksri N."/>
            <person name="Muangham S."/>
        </authorList>
    </citation>
    <scope>NUCLEOTIDE SEQUENCE [LARGE SCALE GENOMIC DNA]</scope>
    <source>
        <strain evidence="2 3">B-S-A12</strain>
    </source>
</reference>
<dbReference type="Proteomes" id="UP001237105">
    <property type="component" value="Unassembled WGS sequence"/>
</dbReference>
<feature type="region of interest" description="Disordered" evidence="1">
    <location>
        <begin position="62"/>
        <end position="148"/>
    </location>
</feature>
<dbReference type="EMBL" id="JASCIS010000019">
    <property type="protein sequence ID" value="MDI3420759.1"/>
    <property type="molecule type" value="Genomic_DNA"/>
</dbReference>
<accession>A0ABT6T0Y4</accession>
<evidence type="ECO:0000313" key="3">
    <source>
        <dbReference type="Proteomes" id="UP001237105"/>
    </source>
</evidence>
<feature type="compositionally biased region" description="Basic and acidic residues" evidence="1">
    <location>
        <begin position="98"/>
        <end position="135"/>
    </location>
</feature>
<comment type="caution">
    <text evidence="2">The sequence shown here is derived from an EMBL/GenBank/DDBJ whole genome shotgun (WGS) entry which is preliminary data.</text>
</comment>
<organism evidence="2 3">
    <name type="scientific">Streptomyces luteolus</name>
    <dbReference type="NCBI Taxonomy" id="3043615"/>
    <lineage>
        <taxon>Bacteria</taxon>
        <taxon>Bacillati</taxon>
        <taxon>Actinomycetota</taxon>
        <taxon>Actinomycetes</taxon>
        <taxon>Kitasatosporales</taxon>
        <taxon>Streptomycetaceae</taxon>
        <taxon>Streptomyces</taxon>
    </lineage>
</organism>
<feature type="region of interest" description="Disordered" evidence="1">
    <location>
        <begin position="1"/>
        <end position="32"/>
    </location>
</feature>
<gene>
    <name evidence="2" type="ORF">QIT00_19740</name>
</gene>
<evidence type="ECO:0000256" key="1">
    <source>
        <dbReference type="SAM" id="MobiDB-lite"/>
    </source>
</evidence>
<evidence type="ECO:0000313" key="2">
    <source>
        <dbReference type="EMBL" id="MDI3420759.1"/>
    </source>
</evidence>